<dbReference type="RefSeq" id="WP_090382796.1">
    <property type="nucleotide sequence ID" value="NZ_FNLC01000002.1"/>
</dbReference>
<organism evidence="1 2">
    <name type="scientific">Natronobacterium texcoconense</name>
    <dbReference type="NCBI Taxonomy" id="1095778"/>
    <lineage>
        <taxon>Archaea</taxon>
        <taxon>Methanobacteriati</taxon>
        <taxon>Methanobacteriota</taxon>
        <taxon>Stenosarchaea group</taxon>
        <taxon>Halobacteria</taxon>
        <taxon>Halobacteriales</taxon>
        <taxon>Natrialbaceae</taxon>
        <taxon>Natronobacterium</taxon>
    </lineage>
</organism>
<dbReference type="STRING" id="1095778.SAMN04489842_2781"/>
<dbReference type="AlphaFoldDB" id="A0A1H1H481"/>
<dbReference type="Proteomes" id="UP000198848">
    <property type="component" value="Unassembled WGS sequence"/>
</dbReference>
<evidence type="ECO:0000313" key="1">
    <source>
        <dbReference type="EMBL" id="SDR20153.1"/>
    </source>
</evidence>
<accession>A0A1H1H481</accession>
<dbReference type="OrthoDB" id="156360at2157"/>
<dbReference type="InterPro" id="IPR009078">
    <property type="entry name" value="Ferritin-like_SF"/>
</dbReference>
<sequence length="296" mass="33669">MPTDTSPGRIDHDRRSFRYYRNAVERHWDPHEIDLETDREAIQDVPKPAFDGLRETLALFGAGEEAVTEDLSPLGVVLEDVADQLFVTTQLYEEAKHADFFDRYWGSIITPEEERRGLEPTAPTDERWFPDPYEELFERNEEAMHKLLLEDTPENRALAYCHYHMAIEGILAQTGYYGVQTNFSGEYEELPRLPGLVEGFSRIRSDEGRHVGFGMWKLKTLVQEEGVDPGLIEETIGELAMLVQRIVGDSAEEDAIGVDDDSLVSYAAAKHHDRMAQIVDDDSELPAVEELVALEE</sequence>
<dbReference type="InterPro" id="IPR012348">
    <property type="entry name" value="RNR-like"/>
</dbReference>
<proteinExistence type="predicted"/>
<dbReference type="GO" id="GO:0016491">
    <property type="term" value="F:oxidoreductase activity"/>
    <property type="evidence" value="ECO:0007669"/>
    <property type="project" value="InterPro"/>
</dbReference>
<dbReference type="GO" id="GO:0009263">
    <property type="term" value="P:deoxyribonucleotide biosynthetic process"/>
    <property type="evidence" value="ECO:0007669"/>
    <property type="project" value="InterPro"/>
</dbReference>
<dbReference type="SUPFAM" id="SSF47240">
    <property type="entry name" value="Ferritin-like"/>
    <property type="match status" value="1"/>
</dbReference>
<dbReference type="Pfam" id="PF00268">
    <property type="entry name" value="Ribonuc_red_sm"/>
    <property type="match status" value="1"/>
</dbReference>
<evidence type="ECO:0000313" key="2">
    <source>
        <dbReference type="Proteomes" id="UP000198848"/>
    </source>
</evidence>
<dbReference type="InterPro" id="IPR000358">
    <property type="entry name" value="RNR_small_fam"/>
</dbReference>
<gene>
    <name evidence="1" type="ORF">SAMN04489842_2781</name>
</gene>
<reference evidence="2" key="1">
    <citation type="submission" date="2016-10" db="EMBL/GenBank/DDBJ databases">
        <authorList>
            <person name="Varghese N."/>
            <person name="Submissions S."/>
        </authorList>
    </citation>
    <scope>NUCLEOTIDE SEQUENCE [LARGE SCALE GENOMIC DNA]</scope>
    <source>
        <strain evidence="2">DSM 24767</strain>
    </source>
</reference>
<dbReference type="EMBL" id="FNLC01000002">
    <property type="protein sequence ID" value="SDR20153.1"/>
    <property type="molecule type" value="Genomic_DNA"/>
</dbReference>
<dbReference type="Gene3D" id="1.10.620.20">
    <property type="entry name" value="Ribonucleotide Reductase, subunit A"/>
    <property type="match status" value="1"/>
</dbReference>
<name>A0A1H1H481_NATTX</name>
<keyword evidence="2" id="KW-1185">Reference proteome</keyword>
<protein>
    <submittedName>
        <fullName evidence="1">Ribonucleoside-diphosphate reductase beta chain</fullName>
    </submittedName>
</protein>